<evidence type="ECO:0008006" key="4">
    <source>
        <dbReference type="Google" id="ProtNLM"/>
    </source>
</evidence>
<dbReference type="EMBL" id="CAXJIO010000013">
    <property type="protein sequence ID" value="CAL2103657.1"/>
    <property type="molecule type" value="Genomic_DNA"/>
</dbReference>
<accession>A0ABP1F5S4</accession>
<evidence type="ECO:0000313" key="2">
    <source>
        <dbReference type="EMBL" id="CAL2103657.1"/>
    </source>
</evidence>
<keyword evidence="1" id="KW-0812">Transmembrane</keyword>
<dbReference type="Proteomes" id="UP001497527">
    <property type="component" value="Unassembled WGS sequence"/>
</dbReference>
<keyword evidence="3" id="KW-1185">Reference proteome</keyword>
<gene>
    <name evidence="2" type="ORF">T190423A01A_40250</name>
</gene>
<evidence type="ECO:0000256" key="1">
    <source>
        <dbReference type="SAM" id="Phobius"/>
    </source>
</evidence>
<keyword evidence="1" id="KW-1133">Transmembrane helix</keyword>
<comment type="caution">
    <text evidence="2">The sequence shown here is derived from an EMBL/GenBank/DDBJ whole genome shotgun (WGS) entry which is preliminary data.</text>
</comment>
<sequence length="158" mass="19116">MSEKIEHNVKIYESKKWKIITIVYILILYSFFCYQAIKEDNHELYWLIGIFSPLPFYYIFKNLKEINKPPKKIIVISIDGISVPMYGFIKWELIENEEITFKGSGIPRGWAAYLKIKIKEKKIVEIPIDNLSKNIFQIRRILRKYRKHYDEYVTPRYN</sequence>
<protein>
    <recommendedName>
        <fullName evidence="4">PH (Pleckstrin Homology) domain-containing protein</fullName>
    </recommendedName>
</protein>
<reference evidence="2 3" key="1">
    <citation type="submission" date="2024-05" db="EMBL/GenBank/DDBJ databases">
        <authorList>
            <person name="Duchaud E."/>
        </authorList>
    </citation>
    <scope>NUCLEOTIDE SEQUENCE [LARGE SCALE GENOMIC DNA]</scope>
    <source>
        <strain evidence="2">Ena-SAMPLE-TAB-13-05-2024-13:56:06:370-140308</strain>
    </source>
</reference>
<feature type="transmembrane region" description="Helical" evidence="1">
    <location>
        <begin position="20"/>
        <end position="37"/>
    </location>
</feature>
<proteinExistence type="predicted"/>
<feature type="transmembrane region" description="Helical" evidence="1">
    <location>
        <begin position="43"/>
        <end position="60"/>
    </location>
</feature>
<keyword evidence="1" id="KW-0472">Membrane</keyword>
<name>A0ABP1F5S4_9FLAO</name>
<dbReference type="RefSeq" id="WP_348717851.1">
    <property type="nucleotide sequence ID" value="NZ_CAXJIO010000013.1"/>
</dbReference>
<evidence type="ECO:0000313" key="3">
    <source>
        <dbReference type="Proteomes" id="UP001497527"/>
    </source>
</evidence>
<organism evidence="2 3">
    <name type="scientific">Tenacibaculum polynesiense</name>
    <dbReference type="NCBI Taxonomy" id="3137857"/>
    <lineage>
        <taxon>Bacteria</taxon>
        <taxon>Pseudomonadati</taxon>
        <taxon>Bacteroidota</taxon>
        <taxon>Flavobacteriia</taxon>
        <taxon>Flavobacteriales</taxon>
        <taxon>Flavobacteriaceae</taxon>
        <taxon>Tenacibaculum</taxon>
    </lineage>
</organism>